<sequence>MRIVIASEESTTRAAIGMLIAAQPDFELAGEVADITDLLLTVKTERPDLVVLDWDVLGKRIDTLQALLELFDAPPLIIALSVHEEARAAAFDSGVAGFAYKGAPPSQLLETIREAQRAR</sequence>
<dbReference type="AlphaFoldDB" id="A0A5C6CZI3"/>
<feature type="modified residue" description="4-aspartylphosphate" evidence="1">
    <location>
        <position position="53"/>
    </location>
</feature>
<feature type="domain" description="Response regulatory" evidence="2">
    <location>
        <begin position="2"/>
        <end position="116"/>
    </location>
</feature>
<evidence type="ECO:0000313" key="3">
    <source>
        <dbReference type="EMBL" id="TWU28881.1"/>
    </source>
</evidence>
<name>A0A5C6CZI3_9BACT</name>
<dbReference type="Gene3D" id="3.40.50.2300">
    <property type="match status" value="1"/>
</dbReference>
<keyword evidence="1" id="KW-0597">Phosphoprotein</keyword>
<dbReference type="InterPro" id="IPR001789">
    <property type="entry name" value="Sig_transdc_resp-reg_receiver"/>
</dbReference>
<dbReference type="InterPro" id="IPR011006">
    <property type="entry name" value="CheY-like_superfamily"/>
</dbReference>
<dbReference type="GO" id="GO:0000160">
    <property type="term" value="P:phosphorelay signal transduction system"/>
    <property type="evidence" value="ECO:0007669"/>
    <property type="project" value="InterPro"/>
</dbReference>
<comment type="caution">
    <text evidence="3">The sequence shown here is derived from an EMBL/GenBank/DDBJ whole genome shotgun (WGS) entry which is preliminary data.</text>
</comment>
<dbReference type="RefSeq" id="WP_197231937.1">
    <property type="nucleotide sequence ID" value="NZ_SJPV01000027.1"/>
</dbReference>
<proteinExistence type="predicted"/>
<dbReference type="Proteomes" id="UP000319143">
    <property type="component" value="Unassembled WGS sequence"/>
</dbReference>
<accession>A0A5C6CZI3</accession>
<dbReference type="SMART" id="SM00448">
    <property type="entry name" value="REC"/>
    <property type="match status" value="1"/>
</dbReference>
<keyword evidence="4" id="KW-1185">Reference proteome</keyword>
<dbReference type="EMBL" id="SJPV01000027">
    <property type="protein sequence ID" value="TWU28881.1"/>
    <property type="molecule type" value="Genomic_DNA"/>
</dbReference>
<evidence type="ECO:0000256" key="1">
    <source>
        <dbReference type="PROSITE-ProRule" id="PRU00169"/>
    </source>
</evidence>
<evidence type="ECO:0000259" key="2">
    <source>
        <dbReference type="PROSITE" id="PS50110"/>
    </source>
</evidence>
<reference evidence="3 4" key="1">
    <citation type="submission" date="2019-02" db="EMBL/GenBank/DDBJ databases">
        <title>Deep-cultivation of Planctomycetes and their phenomic and genomic characterization uncovers novel biology.</title>
        <authorList>
            <person name="Wiegand S."/>
            <person name="Jogler M."/>
            <person name="Boedeker C."/>
            <person name="Pinto D."/>
            <person name="Vollmers J."/>
            <person name="Rivas-Marin E."/>
            <person name="Kohn T."/>
            <person name="Peeters S.H."/>
            <person name="Heuer A."/>
            <person name="Rast P."/>
            <person name="Oberbeckmann S."/>
            <person name="Bunk B."/>
            <person name="Jeske O."/>
            <person name="Meyerdierks A."/>
            <person name="Storesund J.E."/>
            <person name="Kallscheuer N."/>
            <person name="Luecker S."/>
            <person name="Lage O.M."/>
            <person name="Pohl T."/>
            <person name="Merkel B.J."/>
            <person name="Hornburger P."/>
            <person name="Mueller R.-W."/>
            <person name="Bruemmer F."/>
            <person name="Labrenz M."/>
            <person name="Spormann A.M."/>
            <person name="Op Den Camp H."/>
            <person name="Overmann J."/>
            <person name="Amann R."/>
            <person name="Jetten M.S.M."/>
            <person name="Mascher T."/>
            <person name="Medema M.H."/>
            <person name="Devos D.P."/>
            <person name="Kaster A.-K."/>
            <person name="Ovreas L."/>
            <person name="Rohde M."/>
            <person name="Galperin M.Y."/>
            <person name="Jogler C."/>
        </authorList>
    </citation>
    <scope>NUCLEOTIDE SEQUENCE [LARGE SCALE GENOMIC DNA]</scope>
    <source>
        <strain evidence="3 4">Poly41</strain>
    </source>
</reference>
<dbReference type="Pfam" id="PF00072">
    <property type="entry name" value="Response_reg"/>
    <property type="match status" value="1"/>
</dbReference>
<evidence type="ECO:0000313" key="4">
    <source>
        <dbReference type="Proteomes" id="UP000319143"/>
    </source>
</evidence>
<gene>
    <name evidence="3" type="primary">nreC_4</name>
    <name evidence="3" type="ORF">Poly41_68320</name>
</gene>
<protein>
    <submittedName>
        <fullName evidence="3">Oxygen regulatory protein NreC</fullName>
    </submittedName>
</protein>
<organism evidence="3 4">
    <name type="scientific">Novipirellula artificiosorum</name>
    <dbReference type="NCBI Taxonomy" id="2528016"/>
    <lineage>
        <taxon>Bacteria</taxon>
        <taxon>Pseudomonadati</taxon>
        <taxon>Planctomycetota</taxon>
        <taxon>Planctomycetia</taxon>
        <taxon>Pirellulales</taxon>
        <taxon>Pirellulaceae</taxon>
        <taxon>Novipirellula</taxon>
    </lineage>
</organism>
<dbReference type="SUPFAM" id="SSF52172">
    <property type="entry name" value="CheY-like"/>
    <property type="match status" value="1"/>
</dbReference>
<dbReference type="PROSITE" id="PS50110">
    <property type="entry name" value="RESPONSE_REGULATORY"/>
    <property type="match status" value="1"/>
</dbReference>